<dbReference type="AlphaFoldDB" id="A0A8C0QQK9"/>
<reference evidence="1" key="2">
    <citation type="submission" date="2025-09" db="UniProtKB">
        <authorList>
            <consortium name="Ensembl"/>
        </authorList>
    </citation>
    <scope>IDENTIFICATION</scope>
</reference>
<dbReference type="Ensembl" id="ENSCABT00000031091.1">
    <property type="protein sequence ID" value="ENSCABP00000028376.1"/>
    <property type="gene ID" value="ENSCABG00000020849.1"/>
</dbReference>
<evidence type="ECO:0000313" key="2">
    <source>
        <dbReference type="Proteomes" id="UP000694404"/>
    </source>
</evidence>
<accession>A0A8C0QQK9</accession>
<evidence type="ECO:0000313" key="1">
    <source>
        <dbReference type="Ensembl" id="ENSCABP00000028376.1"/>
    </source>
</evidence>
<protein>
    <submittedName>
        <fullName evidence="1">Uncharacterized protein</fullName>
    </submittedName>
</protein>
<name>A0A8C0QQK9_CHEAB</name>
<dbReference type="Proteomes" id="UP000694404">
    <property type="component" value="Unplaced"/>
</dbReference>
<keyword evidence="2" id="KW-1185">Reference proteome</keyword>
<proteinExistence type="predicted"/>
<organism evidence="1 2">
    <name type="scientific">Chelonoidis abingdonii</name>
    <name type="common">Abingdon island giant tortoise</name>
    <name type="synonym">Testudo abingdonii</name>
    <dbReference type="NCBI Taxonomy" id="106734"/>
    <lineage>
        <taxon>Eukaryota</taxon>
        <taxon>Metazoa</taxon>
        <taxon>Chordata</taxon>
        <taxon>Craniata</taxon>
        <taxon>Vertebrata</taxon>
        <taxon>Euteleostomi</taxon>
        <taxon>Archelosauria</taxon>
        <taxon>Testudinata</taxon>
        <taxon>Testudines</taxon>
        <taxon>Cryptodira</taxon>
        <taxon>Durocryptodira</taxon>
        <taxon>Testudinoidea</taxon>
        <taxon>Testudinidae</taxon>
        <taxon>Chelonoidis</taxon>
    </lineage>
</organism>
<reference evidence="1" key="1">
    <citation type="submission" date="2025-08" db="UniProtKB">
        <authorList>
            <consortium name="Ensembl"/>
        </authorList>
    </citation>
    <scope>IDENTIFICATION</scope>
</reference>
<sequence>MPPLKQPGRLLLSKLITARSKGVEPPLCCGRLIFTVSLSCLVLQLFLDDAKVKNFITCFKGNAIPSAHTGPLPHTP</sequence>